<evidence type="ECO:0000313" key="4">
    <source>
        <dbReference type="EMBL" id="MVQ31644.1"/>
    </source>
</evidence>
<feature type="domain" description="HTH tetR-type" evidence="3">
    <location>
        <begin position="19"/>
        <end position="79"/>
    </location>
</feature>
<sequence length="213" mass="23665">MAVQGKRAYRSAARSESAGKTRARIMEAGKVLFLRKGIDTTTIGQIAERAGVSEATVYATVGSKSGLLRALMEQAMFGPRFQEALQALQGVDDPVERIALTARVARAIYEAQAGELGLLTRSSAFSPELRKSQQAFEKLRRDMQRDRIDALFEAGQAREGLDREAAATLMWMYTSQEVFHKLVQESGWSLDAYEQWLAHTLVWTLTRQPAAPK</sequence>
<evidence type="ECO:0000256" key="2">
    <source>
        <dbReference type="PROSITE-ProRule" id="PRU00335"/>
    </source>
</evidence>
<dbReference type="PANTHER" id="PTHR30055">
    <property type="entry name" value="HTH-TYPE TRANSCRIPTIONAL REGULATOR RUTR"/>
    <property type="match status" value="1"/>
</dbReference>
<dbReference type="Proteomes" id="UP000469385">
    <property type="component" value="Unassembled WGS sequence"/>
</dbReference>
<evidence type="ECO:0000256" key="1">
    <source>
        <dbReference type="ARBA" id="ARBA00023125"/>
    </source>
</evidence>
<feature type="DNA-binding region" description="H-T-H motif" evidence="2">
    <location>
        <begin position="42"/>
        <end position="61"/>
    </location>
</feature>
<dbReference type="EMBL" id="WSEL01000009">
    <property type="protein sequence ID" value="MVQ31644.1"/>
    <property type="molecule type" value="Genomic_DNA"/>
</dbReference>
<dbReference type="InterPro" id="IPR036271">
    <property type="entry name" value="Tet_transcr_reg_TetR-rel_C_sf"/>
</dbReference>
<dbReference type="Gene3D" id="1.10.357.10">
    <property type="entry name" value="Tetracycline Repressor, domain 2"/>
    <property type="match status" value="1"/>
</dbReference>
<organism evidence="4 5">
    <name type="scientific">Ramlibacter pinisoli</name>
    <dbReference type="NCBI Taxonomy" id="2682844"/>
    <lineage>
        <taxon>Bacteria</taxon>
        <taxon>Pseudomonadati</taxon>
        <taxon>Pseudomonadota</taxon>
        <taxon>Betaproteobacteria</taxon>
        <taxon>Burkholderiales</taxon>
        <taxon>Comamonadaceae</taxon>
        <taxon>Ramlibacter</taxon>
    </lineage>
</organism>
<dbReference type="PRINTS" id="PR00455">
    <property type="entry name" value="HTHTETR"/>
</dbReference>
<gene>
    <name evidence="4" type="ORF">GON04_19455</name>
</gene>
<dbReference type="PROSITE" id="PS50977">
    <property type="entry name" value="HTH_TETR_2"/>
    <property type="match status" value="1"/>
</dbReference>
<dbReference type="AlphaFoldDB" id="A0A6N8IXE6"/>
<evidence type="ECO:0000259" key="3">
    <source>
        <dbReference type="PROSITE" id="PS50977"/>
    </source>
</evidence>
<proteinExistence type="predicted"/>
<dbReference type="GO" id="GO:0003700">
    <property type="term" value="F:DNA-binding transcription factor activity"/>
    <property type="evidence" value="ECO:0007669"/>
    <property type="project" value="TreeGrafter"/>
</dbReference>
<dbReference type="InterPro" id="IPR001647">
    <property type="entry name" value="HTH_TetR"/>
</dbReference>
<comment type="caution">
    <text evidence="4">The sequence shown here is derived from an EMBL/GenBank/DDBJ whole genome shotgun (WGS) entry which is preliminary data.</text>
</comment>
<dbReference type="SUPFAM" id="SSF46689">
    <property type="entry name" value="Homeodomain-like"/>
    <property type="match status" value="1"/>
</dbReference>
<keyword evidence="5" id="KW-1185">Reference proteome</keyword>
<name>A0A6N8IXE6_9BURK</name>
<dbReference type="SUPFAM" id="SSF48498">
    <property type="entry name" value="Tetracyclin repressor-like, C-terminal domain"/>
    <property type="match status" value="1"/>
</dbReference>
<dbReference type="InterPro" id="IPR050109">
    <property type="entry name" value="HTH-type_TetR-like_transc_reg"/>
</dbReference>
<keyword evidence="1 2" id="KW-0238">DNA-binding</keyword>
<protein>
    <submittedName>
        <fullName evidence="4">TetR family transcriptional regulator</fullName>
    </submittedName>
</protein>
<reference evidence="4 5" key="1">
    <citation type="submission" date="2019-12" db="EMBL/GenBank/DDBJ databases">
        <authorList>
            <person name="Huq M.A."/>
        </authorList>
    </citation>
    <scope>NUCLEOTIDE SEQUENCE [LARGE SCALE GENOMIC DNA]</scope>
    <source>
        <strain evidence="4 5">MAH-25</strain>
    </source>
</reference>
<dbReference type="Pfam" id="PF00440">
    <property type="entry name" value="TetR_N"/>
    <property type="match status" value="1"/>
</dbReference>
<accession>A0A6N8IXE6</accession>
<evidence type="ECO:0000313" key="5">
    <source>
        <dbReference type="Proteomes" id="UP000469385"/>
    </source>
</evidence>
<dbReference type="PANTHER" id="PTHR30055:SF146">
    <property type="entry name" value="HTH-TYPE TRANSCRIPTIONAL DUAL REGULATOR CECR"/>
    <property type="match status" value="1"/>
</dbReference>
<dbReference type="GO" id="GO:0000976">
    <property type="term" value="F:transcription cis-regulatory region binding"/>
    <property type="evidence" value="ECO:0007669"/>
    <property type="project" value="TreeGrafter"/>
</dbReference>
<dbReference type="InterPro" id="IPR009057">
    <property type="entry name" value="Homeodomain-like_sf"/>
</dbReference>